<evidence type="ECO:0008006" key="3">
    <source>
        <dbReference type="Google" id="ProtNLM"/>
    </source>
</evidence>
<evidence type="ECO:0000313" key="1">
    <source>
        <dbReference type="EMBL" id="OMQ20549.1"/>
    </source>
</evidence>
<dbReference type="STRING" id="2034155.BMI79_17495"/>
<dbReference type="InterPro" id="IPR024487">
    <property type="entry name" value="CBP_BcsR"/>
</dbReference>
<evidence type="ECO:0000313" key="2">
    <source>
        <dbReference type="Proteomes" id="UP000216021"/>
    </source>
</evidence>
<protein>
    <recommendedName>
        <fullName evidence="3">Cellulose biosynthesis protein BcsR</fullName>
    </recommendedName>
</protein>
<dbReference type="OrthoDB" id="6636615at2"/>
<dbReference type="NCBIfam" id="NF040717">
    <property type="entry name" value="BcsR_only"/>
    <property type="match status" value="1"/>
</dbReference>
<proteinExistence type="predicted"/>
<dbReference type="Pfam" id="PF10945">
    <property type="entry name" value="CBP_BcsR"/>
    <property type="match status" value="1"/>
</dbReference>
<keyword evidence="2" id="KW-1185">Reference proteome</keyword>
<dbReference type="RefSeq" id="WP_076943489.1">
    <property type="nucleotide sequence ID" value="NZ_MOXD01000011.1"/>
</dbReference>
<sequence>MNKGDLSHFRTVERAEMQDDLVALTLAFSLPELNYIDILRQERLAKMMDRWPLLAELAKKQGTSDPCQ</sequence>
<reference evidence="1 2" key="1">
    <citation type="submission" date="2016-11" db="EMBL/GenBank/DDBJ databases">
        <title>Rahnella oryzae sp. nov., isolated from rice root.</title>
        <authorList>
            <person name="Zhang X.-X."/>
            <person name="Zhang J."/>
        </authorList>
    </citation>
    <scope>NUCLEOTIDE SEQUENCE [LARGE SCALE GENOMIC DNA]</scope>
    <source>
        <strain evidence="1 2">J11-6</strain>
    </source>
</reference>
<comment type="caution">
    <text evidence="1">The sequence shown here is derived from an EMBL/GenBank/DDBJ whole genome shotgun (WGS) entry which is preliminary data.</text>
</comment>
<name>A0A1S8CFW1_9GAMM</name>
<dbReference type="Proteomes" id="UP000216021">
    <property type="component" value="Unassembled WGS sequence"/>
</dbReference>
<dbReference type="AlphaFoldDB" id="A0A1S8CFW1"/>
<organism evidence="1 2">
    <name type="scientific">Serratia oryzae</name>
    <dbReference type="NCBI Taxonomy" id="2034155"/>
    <lineage>
        <taxon>Bacteria</taxon>
        <taxon>Pseudomonadati</taxon>
        <taxon>Pseudomonadota</taxon>
        <taxon>Gammaproteobacteria</taxon>
        <taxon>Enterobacterales</taxon>
        <taxon>Yersiniaceae</taxon>
        <taxon>Serratia</taxon>
    </lineage>
</organism>
<dbReference type="EMBL" id="MOXD01000011">
    <property type="protein sequence ID" value="OMQ20549.1"/>
    <property type="molecule type" value="Genomic_DNA"/>
</dbReference>
<gene>
    <name evidence="1" type="ORF">BMI79_17495</name>
</gene>
<accession>A0A1S8CFW1</accession>